<evidence type="ECO:0000256" key="6">
    <source>
        <dbReference type="ARBA" id="ARBA00043149"/>
    </source>
</evidence>
<evidence type="ECO:0000313" key="9">
    <source>
        <dbReference type="EMBL" id="PCS01558.1"/>
    </source>
</evidence>
<organism evidence="9 10">
    <name type="scientific">Lactococcus fujiensis JCM 16395</name>
    <dbReference type="NCBI Taxonomy" id="1291764"/>
    <lineage>
        <taxon>Bacteria</taxon>
        <taxon>Bacillati</taxon>
        <taxon>Bacillota</taxon>
        <taxon>Bacilli</taxon>
        <taxon>Lactobacillales</taxon>
        <taxon>Streptococcaceae</taxon>
        <taxon>Lactococcus</taxon>
    </lineage>
</organism>
<dbReference type="Pfam" id="PF02782">
    <property type="entry name" value="FGGY_C"/>
    <property type="match status" value="1"/>
</dbReference>
<evidence type="ECO:0000256" key="1">
    <source>
        <dbReference type="ARBA" id="ARBA00009156"/>
    </source>
</evidence>
<proteinExistence type="inferred from homology"/>
<gene>
    <name evidence="9" type="ORF">RT41_GL000322</name>
</gene>
<dbReference type="Gene3D" id="3.30.420.40">
    <property type="match status" value="2"/>
</dbReference>
<dbReference type="GO" id="GO:0005524">
    <property type="term" value="F:ATP binding"/>
    <property type="evidence" value="ECO:0007669"/>
    <property type="project" value="UniProtKB-KW"/>
</dbReference>
<keyword evidence="4 9" id="KW-0418">Kinase</keyword>
<evidence type="ECO:0000313" key="10">
    <source>
        <dbReference type="Proteomes" id="UP000218181"/>
    </source>
</evidence>
<keyword evidence="2" id="KW-0808">Transferase</keyword>
<dbReference type="Proteomes" id="UP000218181">
    <property type="component" value="Unassembled WGS sequence"/>
</dbReference>
<evidence type="ECO:0000259" key="7">
    <source>
        <dbReference type="Pfam" id="PF00370"/>
    </source>
</evidence>
<dbReference type="InterPro" id="IPR000577">
    <property type="entry name" value="Carb_kinase_FGGY"/>
</dbReference>
<dbReference type="PANTHER" id="PTHR10196:SF69">
    <property type="entry name" value="GLYCEROL KINASE"/>
    <property type="match status" value="1"/>
</dbReference>
<accession>A0A2A5RQ54</accession>
<evidence type="ECO:0000256" key="2">
    <source>
        <dbReference type="ARBA" id="ARBA00022679"/>
    </source>
</evidence>
<feature type="domain" description="Carbohydrate kinase FGGY C-terminal" evidence="8">
    <location>
        <begin position="253"/>
        <end position="435"/>
    </location>
</feature>
<evidence type="ECO:0000256" key="5">
    <source>
        <dbReference type="ARBA" id="ARBA00022840"/>
    </source>
</evidence>
<dbReference type="EMBL" id="JXJU01000001">
    <property type="protein sequence ID" value="PCS01558.1"/>
    <property type="molecule type" value="Genomic_DNA"/>
</dbReference>
<dbReference type="GO" id="GO:0004370">
    <property type="term" value="F:glycerol kinase activity"/>
    <property type="evidence" value="ECO:0007669"/>
    <property type="project" value="TreeGrafter"/>
</dbReference>
<feature type="domain" description="Carbohydrate kinase FGGY N-terminal" evidence="7">
    <location>
        <begin position="5"/>
        <end position="225"/>
    </location>
</feature>
<keyword evidence="5" id="KW-0067">ATP-binding</keyword>
<sequence length="473" mass="53585">MDENYLIIDQSTSATKLLLVKNGKILKRLDKKHEQYYPTEGWVEHDPLEIWQNFEHLFHKLLNEEGLEPKDIQSISITNQRETIIAWDKITGKPVCNALVWQDNRSSQICQNLIRLGLQEKIHEKTGLLLDPYFSGTKIKWLFDNVLEVGELSKSGNLALGTVDSWIIWKMTQGKMFVTEPSNACRTLLYNIHTNEWDQELLNIFGPNREDLPQIHSSSDFFGTYHGIPIKGVMADSQAASVGENAVAKGDIKITLGTGCSILMMTGNIHQVNNQEILTTIVNSEKNVTNYALEGIIRSCADSINWFNDSIAHFDDIIEQCNQIIKGEHQEILFIPGLVGIAAPFWNNTATGAFLNLRRNSTRDDLLYAILESIIFQVKMVLDKLEQASGLSIRSIRVDGGVANNKALMQKLSNLLGKDLYLSEVEELSALGALAVVTGVPFQQEYHHVISKYDDAELKRYFKWKNKMQEEFE</sequence>
<dbReference type="AlphaFoldDB" id="A0A2A5RQ54"/>
<dbReference type="GO" id="GO:0019563">
    <property type="term" value="P:glycerol catabolic process"/>
    <property type="evidence" value="ECO:0007669"/>
    <property type="project" value="TreeGrafter"/>
</dbReference>
<dbReference type="InterPro" id="IPR018485">
    <property type="entry name" value="FGGY_C"/>
</dbReference>
<keyword evidence="10" id="KW-1185">Reference proteome</keyword>
<dbReference type="Pfam" id="PF00370">
    <property type="entry name" value="FGGY_N"/>
    <property type="match status" value="1"/>
</dbReference>
<keyword evidence="3" id="KW-0547">Nucleotide-binding</keyword>
<dbReference type="InterPro" id="IPR018484">
    <property type="entry name" value="FGGY_N"/>
</dbReference>
<dbReference type="InterPro" id="IPR018483">
    <property type="entry name" value="Carb_kinase_FGGY_CS"/>
</dbReference>
<dbReference type="PANTHER" id="PTHR10196">
    <property type="entry name" value="SUGAR KINASE"/>
    <property type="match status" value="1"/>
</dbReference>
<reference evidence="9 10" key="1">
    <citation type="submission" date="2014-12" db="EMBL/GenBank/DDBJ databases">
        <title>Draft genome sequences of 10 type strains of Lactococcus.</title>
        <authorList>
            <person name="Sun Z."/>
            <person name="Zhong Z."/>
            <person name="Liu W."/>
            <person name="Zhang W."/>
            <person name="Zhang H."/>
        </authorList>
    </citation>
    <scope>NUCLEOTIDE SEQUENCE [LARGE SCALE GENOMIC DNA]</scope>
    <source>
        <strain evidence="9 10">JCM 16395</strain>
    </source>
</reference>
<evidence type="ECO:0000259" key="8">
    <source>
        <dbReference type="Pfam" id="PF02782"/>
    </source>
</evidence>
<dbReference type="InterPro" id="IPR043129">
    <property type="entry name" value="ATPase_NBD"/>
</dbReference>
<comment type="similarity">
    <text evidence="1">Belongs to the FGGY kinase family.</text>
</comment>
<dbReference type="PIRSF" id="PIRSF000538">
    <property type="entry name" value="GlpK"/>
    <property type="match status" value="1"/>
</dbReference>
<comment type="caution">
    <text evidence="9">The sequence shown here is derived from an EMBL/GenBank/DDBJ whole genome shotgun (WGS) entry which is preliminary data.</text>
</comment>
<dbReference type="RefSeq" id="WP_054638895.1">
    <property type="nucleotide sequence ID" value="NZ_BBAL01000001.1"/>
</dbReference>
<name>A0A2A5RQ54_9LACT</name>
<dbReference type="CDD" id="cd07769">
    <property type="entry name" value="ASKHA_NBD_FGGY_GK"/>
    <property type="match status" value="1"/>
</dbReference>
<dbReference type="STRING" id="1291764.GCA_001311235_00099"/>
<protein>
    <recommendedName>
        <fullName evidence="6">ATP:glycerol 3-phosphotransferase</fullName>
    </recommendedName>
</protein>
<dbReference type="OrthoDB" id="9805576at2"/>
<dbReference type="PROSITE" id="PS00933">
    <property type="entry name" value="FGGY_KINASES_1"/>
    <property type="match status" value="1"/>
</dbReference>
<dbReference type="GO" id="GO:0005829">
    <property type="term" value="C:cytosol"/>
    <property type="evidence" value="ECO:0007669"/>
    <property type="project" value="TreeGrafter"/>
</dbReference>
<evidence type="ECO:0000256" key="4">
    <source>
        <dbReference type="ARBA" id="ARBA00022777"/>
    </source>
</evidence>
<evidence type="ECO:0000256" key="3">
    <source>
        <dbReference type="ARBA" id="ARBA00022741"/>
    </source>
</evidence>
<dbReference type="SUPFAM" id="SSF53067">
    <property type="entry name" value="Actin-like ATPase domain"/>
    <property type="match status" value="2"/>
</dbReference>